<evidence type="ECO:0000259" key="8">
    <source>
        <dbReference type="Pfam" id="PF16363"/>
    </source>
</evidence>
<dbReference type="InterPro" id="IPR036291">
    <property type="entry name" value="NAD(P)-bd_dom_sf"/>
</dbReference>
<dbReference type="NCBIfam" id="TIGR01181">
    <property type="entry name" value="dTDP_gluc_dehyt"/>
    <property type="match status" value="1"/>
</dbReference>
<keyword evidence="6 7" id="KW-0456">Lyase</keyword>
<name>A0A344TMV4_9BACT</name>
<dbReference type="Gene3D" id="3.90.25.10">
    <property type="entry name" value="UDP-galactose 4-epimerase, domain 1"/>
    <property type="match status" value="1"/>
</dbReference>
<dbReference type="FunFam" id="3.40.50.720:FF:000304">
    <property type="entry name" value="UDP-glucose 4,6-dehydratase"/>
    <property type="match status" value="1"/>
</dbReference>
<dbReference type="EC" id="4.2.1.46" evidence="4 7"/>
<feature type="domain" description="NAD(P)-binding" evidence="8">
    <location>
        <begin position="5"/>
        <end position="321"/>
    </location>
</feature>
<comment type="similarity">
    <text evidence="3 7">Belongs to the NAD(P)-dependent epimerase/dehydratase family. dTDP-glucose dehydratase subfamily.</text>
</comment>
<dbReference type="Proteomes" id="UP000251993">
    <property type="component" value="Chromosome"/>
</dbReference>
<organism evidence="9 10">
    <name type="scientific">Runella rosea</name>
    <dbReference type="NCBI Taxonomy" id="2259595"/>
    <lineage>
        <taxon>Bacteria</taxon>
        <taxon>Pseudomonadati</taxon>
        <taxon>Bacteroidota</taxon>
        <taxon>Cytophagia</taxon>
        <taxon>Cytophagales</taxon>
        <taxon>Spirosomataceae</taxon>
        <taxon>Runella</taxon>
    </lineage>
</organism>
<comment type="catalytic activity">
    <reaction evidence="1 7">
        <text>dTDP-alpha-D-glucose = dTDP-4-dehydro-6-deoxy-alpha-D-glucose + H2O</text>
        <dbReference type="Rhea" id="RHEA:17221"/>
        <dbReference type="ChEBI" id="CHEBI:15377"/>
        <dbReference type="ChEBI" id="CHEBI:57477"/>
        <dbReference type="ChEBI" id="CHEBI:57649"/>
        <dbReference type="EC" id="4.2.1.46"/>
    </reaction>
</comment>
<dbReference type="OrthoDB" id="9811743at2"/>
<evidence type="ECO:0000256" key="6">
    <source>
        <dbReference type="ARBA" id="ARBA00023239"/>
    </source>
</evidence>
<dbReference type="CDD" id="cd05246">
    <property type="entry name" value="dTDP_GD_SDR_e"/>
    <property type="match status" value="1"/>
</dbReference>
<keyword evidence="5" id="KW-0520">NAD</keyword>
<dbReference type="GO" id="GO:0008460">
    <property type="term" value="F:dTDP-glucose 4,6-dehydratase activity"/>
    <property type="evidence" value="ECO:0007669"/>
    <property type="project" value="UniProtKB-EC"/>
</dbReference>
<dbReference type="Pfam" id="PF16363">
    <property type="entry name" value="GDP_Man_Dehyd"/>
    <property type="match status" value="1"/>
</dbReference>
<reference evidence="9 10" key="1">
    <citation type="submission" date="2018-07" db="EMBL/GenBank/DDBJ databases">
        <title>Genome sequencing of Runella.</title>
        <authorList>
            <person name="Baek M.-G."/>
            <person name="Yi H."/>
        </authorList>
    </citation>
    <scope>NUCLEOTIDE SEQUENCE [LARGE SCALE GENOMIC DNA]</scope>
    <source>
        <strain evidence="9 10">HYN0085</strain>
    </source>
</reference>
<accession>A0A344TMV4</accession>
<dbReference type="AlphaFoldDB" id="A0A344TMV4"/>
<sequence length="351" mass="39862">MQKILITGGAGFIGSHVVRRFVTSYPTTQIVNLDALTYAGNLANLTDIESQPNYTFVKGDITDAAFIDELFKTHDFTGVVHLAAESHVDRSISDPMAFVMTNVIGTVNLLNAARIAWKGKEEGRRFYHVSTDEVYGELHDPKEFFVETTSYDPRSPYSASKASSDHFVRAYHNTYKLPVVISNCSNNYGPNHFPEKLIPLMINNIQNNKPLPVYGKGENVRDWLYVEDHARAIDLIYHEGVNGETYNIGGCNEWKNLDLVFLLCKVMDEKLGRPEGTSAQLITYVTDRAGHDLRYAIDPSKLMNELGWKPSVTFEEGLEKTVQWYLDNQKWLENVTSGNYQKYYDGMYVDR</sequence>
<dbReference type="Gene3D" id="3.40.50.720">
    <property type="entry name" value="NAD(P)-binding Rossmann-like Domain"/>
    <property type="match status" value="1"/>
</dbReference>
<dbReference type="InterPro" id="IPR005888">
    <property type="entry name" value="dTDP_Gluc_deHydtase"/>
</dbReference>
<evidence type="ECO:0000256" key="7">
    <source>
        <dbReference type="RuleBase" id="RU004473"/>
    </source>
</evidence>
<dbReference type="GO" id="GO:0009225">
    <property type="term" value="P:nucleotide-sugar metabolic process"/>
    <property type="evidence" value="ECO:0007669"/>
    <property type="project" value="InterPro"/>
</dbReference>
<dbReference type="PANTHER" id="PTHR43000">
    <property type="entry name" value="DTDP-D-GLUCOSE 4,6-DEHYDRATASE-RELATED"/>
    <property type="match status" value="1"/>
</dbReference>
<dbReference type="KEGG" id="run:DR864_20590"/>
<dbReference type="EMBL" id="CP030850">
    <property type="protein sequence ID" value="AXE19975.1"/>
    <property type="molecule type" value="Genomic_DNA"/>
</dbReference>
<dbReference type="RefSeq" id="WP_114068741.1">
    <property type="nucleotide sequence ID" value="NZ_CP030850.1"/>
</dbReference>
<evidence type="ECO:0000313" key="9">
    <source>
        <dbReference type="EMBL" id="AXE19975.1"/>
    </source>
</evidence>
<evidence type="ECO:0000256" key="5">
    <source>
        <dbReference type="ARBA" id="ARBA00023027"/>
    </source>
</evidence>
<evidence type="ECO:0000256" key="2">
    <source>
        <dbReference type="ARBA" id="ARBA00001911"/>
    </source>
</evidence>
<protein>
    <recommendedName>
        <fullName evidence="4 7">dTDP-glucose 4,6-dehydratase</fullName>
        <ecNumber evidence="4 7">4.2.1.46</ecNumber>
    </recommendedName>
</protein>
<evidence type="ECO:0000256" key="4">
    <source>
        <dbReference type="ARBA" id="ARBA00011990"/>
    </source>
</evidence>
<keyword evidence="10" id="KW-1185">Reference proteome</keyword>
<dbReference type="InterPro" id="IPR016040">
    <property type="entry name" value="NAD(P)-bd_dom"/>
</dbReference>
<gene>
    <name evidence="9" type="primary">rfbB</name>
    <name evidence="9" type="ORF">DR864_20590</name>
</gene>
<proteinExistence type="inferred from homology"/>
<evidence type="ECO:0000256" key="3">
    <source>
        <dbReference type="ARBA" id="ARBA00008178"/>
    </source>
</evidence>
<dbReference type="SUPFAM" id="SSF51735">
    <property type="entry name" value="NAD(P)-binding Rossmann-fold domains"/>
    <property type="match status" value="1"/>
</dbReference>
<evidence type="ECO:0000313" key="10">
    <source>
        <dbReference type="Proteomes" id="UP000251993"/>
    </source>
</evidence>
<evidence type="ECO:0000256" key="1">
    <source>
        <dbReference type="ARBA" id="ARBA00001539"/>
    </source>
</evidence>
<comment type="cofactor">
    <cofactor evidence="2 7">
        <name>NAD(+)</name>
        <dbReference type="ChEBI" id="CHEBI:57540"/>
    </cofactor>
</comment>